<reference evidence="1" key="2">
    <citation type="journal article" date="2023" name="Int. J. Mol. Sci.">
        <title>De Novo Assembly and Annotation of 11 Diverse Shrub Willow (Salix) Genomes Reveals Novel Gene Organization in Sex-Linked Regions.</title>
        <authorList>
            <person name="Hyden B."/>
            <person name="Feng K."/>
            <person name="Yates T.B."/>
            <person name="Jawdy S."/>
            <person name="Cereghino C."/>
            <person name="Smart L.B."/>
            <person name="Muchero W."/>
        </authorList>
    </citation>
    <scope>NUCLEOTIDE SEQUENCE</scope>
    <source>
        <tissue evidence="1">Shoot tip</tissue>
    </source>
</reference>
<keyword evidence="2" id="KW-1185">Reference proteome</keyword>
<dbReference type="EMBL" id="JAPFFK010000005">
    <property type="protein sequence ID" value="KAJ6763837.1"/>
    <property type="molecule type" value="Genomic_DNA"/>
</dbReference>
<name>A0A9Q0WBD4_SALPP</name>
<organism evidence="1 2">
    <name type="scientific">Salix purpurea</name>
    <name type="common">Purple osier willow</name>
    <dbReference type="NCBI Taxonomy" id="77065"/>
    <lineage>
        <taxon>Eukaryota</taxon>
        <taxon>Viridiplantae</taxon>
        <taxon>Streptophyta</taxon>
        <taxon>Embryophyta</taxon>
        <taxon>Tracheophyta</taxon>
        <taxon>Spermatophyta</taxon>
        <taxon>Magnoliopsida</taxon>
        <taxon>eudicotyledons</taxon>
        <taxon>Gunneridae</taxon>
        <taxon>Pentapetalae</taxon>
        <taxon>rosids</taxon>
        <taxon>fabids</taxon>
        <taxon>Malpighiales</taxon>
        <taxon>Salicaceae</taxon>
        <taxon>Saliceae</taxon>
        <taxon>Salix</taxon>
    </lineage>
</organism>
<protein>
    <submittedName>
        <fullName evidence="1">Uncharacterized protein</fullName>
    </submittedName>
</protein>
<gene>
    <name evidence="1" type="ORF">OIU79_024392</name>
</gene>
<evidence type="ECO:0000313" key="1">
    <source>
        <dbReference type="EMBL" id="KAJ6763837.1"/>
    </source>
</evidence>
<dbReference type="Proteomes" id="UP001151532">
    <property type="component" value="Chromosome 13"/>
</dbReference>
<reference evidence="1" key="1">
    <citation type="submission" date="2022-11" db="EMBL/GenBank/DDBJ databases">
        <authorList>
            <person name="Hyden B.L."/>
            <person name="Feng K."/>
            <person name="Yates T."/>
            <person name="Jawdy S."/>
            <person name="Smart L.B."/>
            <person name="Muchero W."/>
        </authorList>
    </citation>
    <scope>NUCLEOTIDE SEQUENCE</scope>
    <source>
        <tissue evidence="1">Shoot tip</tissue>
    </source>
</reference>
<evidence type="ECO:0000313" key="2">
    <source>
        <dbReference type="Proteomes" id="UP001151532"/>
    </source>
</evidence>
<comment type="caution">
    <text evidence="1">The sequence shown here is derived from an EMBL/GenBank/DDBJ whole genome shotgun (WGS) entry which is preliminary data.</text>
</comment>
<dbReference type="OrthoDB" id="2121326at2759"/>
<proteinExistence type="predicted"/>
<dbReference type="AlphaFoldDB" id="A0A9Q0WBD4"/>
<sequence length="126" mass="14150">MVSSMVLSSYPSSRLKCSLPKPQSMIMMSSPQPTVALLFPRRLGGAASIAEFRGLRTRMGSKMSTSLVSINSRRNPRFLISRIVTEAQETVVDSKFFYLNCGKNLMRGTSDYNRWWTENASCPLQC</sequence>
<accession>A0A9Q0WBD4</accession>